<feature type="compositionally biased region" description="Polar residues" evidence="1">
    <location>
        <begin position="43"/>
        <end position="55"/>
    </location>
</feature>
<evidence type="ECO:0000256" key="1">
    <source>
        <dbReference type="SAM" id="MobiDB-lite"/>
    </source>
</evidence>
<name>A0A816DNR2_ADIRI</name>
<evidence type="ECO:0000313" key="4">
    <source>
        <dbReference type="Proteomes" id="UP000663828"/>
    </source>
</evidence>
<dbReference type="EMBL" id="CAJNOJ010000028">
    <property type="protein sequence ID" value="CAF0880459.1"/>
    <property type="molecule type" value="Genomic_DNA"/>
</dbReference>
<feature type="compositionally biased region" description="Low complexity" evidence="1">
    <location>
        <begin position="182"/>
        <end position="198"/>
    </location>
</feature>
<gene>
    <name evidence="2" type="ORF">EDS130_LOCUS8765</name>
    <name evidence="3" type="ORF">XAT740_LOCUS52663</name>
</gene>
<keyword evidence="4" id="KW-1185">Reference proteome</keyword>
<accession>A0A816DNR2</accession>
<feature type="compositionally biased region" description="Low complexity" evidence="1">
    <location>
        <begin position="342"/>
        <end position="356"/>
    </location>
</feature>
<dbReference type="Proteomes" id="UP000663828">
    <property type="component" value="Unassembled WGS sequence"/>
</dbReference>
<dbReference type="EMBL" id="CAJNOR010008751">
    <property type="protein sequence ID" value="CAF1637118.1"/>
    <property type="molecule type" value="Genomic_DNA"/>
</dbReference>
<feature type="compositionally biased region" description="Polar residues" evidence="1">
    <location>
        <begin position="244"/>
        <end position="260"/>
    </location>
</feature>
<proteinExistence type="predicted"/>
<comment type="caution">
    <text evidence="3">The sequence shown here is derived from an EMBL/GenBank/DDBJ whole genome shotgun (WGS) entry which is preliminary data.</text>
</comment>
<feature type="region of interest" description="Disordered" evidence="1">
    <location>
        <begin position="158"/>
        <end position="198"/>
    </location>
</feature>
<feature type="compositionally biased region" description="Low complexity" evidence="1">
    <location>
        <begin position="372"/>
        <end position="385"/>
    </location>
</feature>
<feature type="region of interest" description="Disordered" evidence="1">
    <location>
        <begin position="43"/>
        <end position="64"/>
    </location>
</feature>
<evidence type="ECO:0000313" key="3">
    <source>
        <dbReference type="EMBL" id="CAF1637118.1"/>
    </source>
</evidence>
<reference evidence="3" key="1">
    <citation type="submission" date="2021-02" db="EMBL/GenBank/DDBJ databases">
        <authorList>
            <person name="Nowell W R."/>
        </authorList>
    </citation>
    <scope>NUCLEOTIDE SEQUENCE</scope>
</reference>
<protein>
    <submittedName>
        <fullName evidence="3">Uncharacterized protein</fullName>
    </submittedName>
</protein>
<evidence type="ECO:0000313" key="2">
    <source>
        <dbReference type="EMBL" id="CAF0880459.1"/>
    </source>
</evidence>
<dbReference type="OrthoDB" id="10047595at2759"/>
<feature type="compositionally biased region" description="Low complexity" evidence="1">
    <location>
        <begin position="269"/>
        <end position="287"/>
    </location>
</feature>
<feature type="region of interest" description="Disordered" evidence="1">
    <location>
        <begin position="1"/>
        <end position="22"/>
    </location>
</feature>
<dbReference type="AlphaFoldDB" id="A0A816DNR2"/>
<feature type="compositionally biased region" description="Polar residues" evidence="1">
    <location>
        <begin position="288"/>
        <end position="301"/>
    </location>
</feature>
<dbReference type="Proteomes" id="UP000663852">
    <property type="component" value="Unassembled WGS sequence"/>
</dbReference>
<feature type="compositionally biased region" description="Polar residues" evidence="1">
    <location>
        <begin position="386"/>
        <end position="403"/>
    </location>
</feature>
<organism evidence="3 4">
    <name type="scientific">Adineta ricciae</name>
    <name type="common">Rotifer</name>
    <dbReference type="NCBI Taxonomy" id="249248"/>
    <lineage>
        <taxon>Eukaryota</taxon>
        <taxon>Metazoa</taxon>
        <taxon>Spiralia</taxon>
        <taxon>Gnathifera</taxon>
        <taxon>Rotifera</taxon>
        <taxon>Eurotatoria</taxon>
        <taxon>Bdelloidea</taxon>
        <taxon>Adinetida</taxon>
        <taxon>Adinetidae</taxon>
        <taxon>Adineta</taxon>
    </lineage>
</organism>
<feature type="region of interest" description="Disordered" evidence="1">
    <location>
        <begin position="244"/>
        <end position="408"/>
    </location>
</feature>
<sequence length="612" mass="66822">MSFVRQSLRTRPPFGELGDPPLPHESKVLFEEEYLRVPNVQYVSQPQKTNETSGPKKSKRILKTSSRKELAYADHVERLLIEDSVKKQQRRRSWVSTNSNSSHLDDLPAEYDKDWFFEKLLEKFEDIRSERVHPPNDNGGQSIERIVERRYYIKKLPQKPKRNQVTSTTDLRTLGKKERLPSGISSASAISSGCSRCSTSTPTYVEALREQSDSLRHDFIELRSEIEHLLASQHMLFQQLQTKIPPNTDNRQATSNQTVPPITGKRSRSVSTESQTSTASSTSGKSTPVPQTTAKSPSPATSPLPKSEFIADKSPSYVPAPPVTPYIGTKANPVAQKPPTNPSLSSVTSSRTTTPPTNAPVTSKPPMVARTSSINPSISSKQSSIAPTPSNNLSGDGTSTRPPISSFIAPRKLSIDSVASASAASRHSSEAPTPISMKAPPPIPPGPMPVHENELAHRRTLSPHSQIVASSASALDTSTSSSRCSSSLSIQSISRSINKPPTITLGENELEDLVQYSSQLELAGFPASMAPVIPNPGTSSTFWESVDNYIQDTHSTTSTTDASSIHRSYYNTPFGLDNQSTKQLDKYDLEIKAQETFIGSAPLLLPPIDTSI</sequence>